<protein>
    <recommendedName>
        <fullName evidence="2">F-box domain-containing protein</fullName>
    </recommendedName>
</protein>
<keyword evidence="4" id="KW-1185">Reference proteome</keyword>
<feature type="compositionally biased region" description="Basic and acidic residues" evidence="1">
    <location>
        <begin position="175"/>
        <end position="191"/>
    </location>
</feature>
<feature type="compositionally biased region" description="Acidic residues" evidence="1">
    <location>
        <begin position="821"/>
        <end position="872"/>
    </location>
</feature>
<dbReference type="EMBL" id="ML977151">
    <property type="protein sequence ID" value="KAF1987637.1"/>
    <property type="molecule type" value="Genomic_DNA"/>
</dbReference>
<dbReference type="InterPro" id="IPR001810">
    <property type="entry name" value="F-box_dom"/>
</dbReference>
<dbReference type="Proteomes" id="UP000800041">
    <property type="component" value="Unassembled WGS sequence"/>
</dbReference>
<feature type="region of interest" description="Disordered" evidence="1">
    <location>
        <begin position="1"/>
        <end position="66"/>
    </location>
</feature>
<accession>A0A6G1H3K5</accession>
<evidence type="ECO:0000313" key="3">
    <source>
        <dbReference type="EMBL" id="KAF1987637.1"/>
    </source>
</evidence>
<feature type="region of interest" description="Disordered" evidence="1">
    <location>
        <begin position="172"/>
        <end position="195"/>
    </location>
</feature>
<feature type="domain" description="F-box" evidence="2">
    <location>
        <begin position="91"/>
        <end position="137"/>
    </location>
</feature>
<feature type="compositionally biased region" description="Low complexity" evidence="1">
    <location>
        <begin position="471"/>
        <end position="481"/>
    </location>
</feature>
<feature type="region of interest" description="Disordered" evidence="1">
    <location>
        <begin position="814"/>
        <end position="881"/>
    </location>
</feature>
<sequence length="909" mass="100418">MDDTVQETFDLESVLSDESPDEVDSITPTPPAVAVKLAPRTAPGVDPPADRPNAPQPDSESGADATVKTGVARLLKGKEKEWAAVTNKQGPLRFLDLPVDILREIISHLPHTNDLTSLALCHSILHNLAIPSIYSRFDIVWPDTQITSEPRPGVDALTYGLSTLVMSEETFGEAPHQRRAAENSGRCRNDTTPDPLMPIRSRRRGNWYARYIKKFSLGNGPSDWVQEYLITKEGGKMLGTLVALAVARMYNLETFIWDMPTGVLREVWLALSSLADRHDGLECRLDKVWIRWHDSRPLDLQSPLPPPPNLGHAHLPPTNAVHNSGVASAHSTGVIPMHNPSSPSSSLDRMENPTFSELPPLKSLSVLDIDELSCLDEMSVLIARSQKRVKELRVGVAQHAATKDWTDLWDGEGLQQVDYRNTRTSASRAGDKRLGGVLGVLVGRMYNLRNNSETIQASLSKVSLQAMPSLSISGQSQGSSSTDQTTVPPESSSISAIRALRSSRAHARVVGPFLENILQVETLEFERIKLSVNVMTKAFDWHVLTSLTLLRCSNHEFLWRTLRRNYSPKNCCSPKTGLNSDEDPGSFALNLKKIHTDTVSPALISFLKETLAPNSLEVLFLQEDRGYSSSVTVDSIFRGPIRRHRASLKKLIIDSGEKSMGDFQGGQGWKKWMLKREGLSYLTSGRMENLRELGVSVDYKDWHPFLQRLKFIPHLRSIYVPNVADHPHGNNIDPKELAMQIVNVISFCPEIELCYMGILGKCFEVLENKPLSYDLHTDSDASNHEGPSTTPGGPGVGVGLNGIPGGVLFGNSAHNGNEPLILDEDEDDDDEAVDDDDEDGAVVIGADDDEDEDGVETESEDETVEEDDDDNDSFFGAGEEEKMGSALRLREILFYDEKVAVFKARHGRL</sequence>
<evidence type="ECO:0000313" key="4">
    <source>
        <dbReference type="Proteomes" id="UP000800041"/>
    </source>
</evidence>
<dbReference type="OrthoDB" id="3199516at2759"/>
<proteinExistence type="predicted"/>
<name>A0A6G1H3K5_9PEZI</name>
<evidence type="ECO:0000256" key="1">
    <source>
        <dbReference type="SAM" id="MobiDB-lite"/>
    </source>
</evidence>
<dbReference type="AlphaFoldDB" id="A0A6G1H3K5"/>
<feature type="region of interest" description="Disordered" evidence="1">
    <location>
        <begin position="308"/>
        <end position="352"/>
    </location>
</feature>
<dbReference type="PROSITE" id="PS50181">
    <property type="entry name" value="FBOX"/>
    <property type="match status" value="1"/>
</dbReference>
<gene>
    <name evidence="3" type="ORF">K402DRAFT_462525</name>
</gene>
<feature type="region of interest" description="Disordered" evidence="1">
    <location>
        <begin position="471"/>
        <end position="493"/>
    </location>
</feature>
<organism evidence="3 4">
    <name type="scientific">Aulographum hederae CBS 113979</name>
    <dbReference type="NCBI Taxonomy" id="1176131"/>
    <lineage>
        <taxon>Eukaryota</taxon>
        <taxon>Fungi</taxon>
        <taxon>Dikarya</taxon>
        <taxon>Ascomycota</taxon>
        <taxon>Pezizomycotina</taxon>
        <taxon>Dothideomycetes</taxon>
        <taxon>Pleosporomycetidae</taxon>
        <taxon>Aulographales</taxon>
        <taxon>Aulographaceae</taxon>
    </lineage>
</organism>
<evidence type="ECO:0000259" key="2">
    <source>
        <dbReference type="PROSITE" id="PS50181"/>
    </source>
</evidence>
<feature type="region of interest" description="Disordered" evidence="1">
    <location>
        <begin position="777"/>
        <end position="797"/>
    </location>
</feature>
<reference evidence="3" key="1">
    <citation type="journal article" date="2020" name="Stud. Mycol.">
        <title>101 Dothideomycetes genomes: a test case for predicting lifestyles and emergence of pathogens.</title>
        <authorList>
            <person name="Haridas S."/>
            <person name="Albert R."/>
            <person name="Binder M."/>
            <person name="Bloem J."/>
            <person name="Labutti K."/>
            <person name="Salamov A."/>
            <person name="Andreopoulos B."/>
            <person name="Baker S."/>
            <person name="Barry K."/>
            <person name="Bills G."/>
            <person name="Bluhm B."/>
            <person name="Cannon C."/>
            <person name="Castanera R."/>
            <person name="Culley D."/>
            <person name="Daum C."/>
            <person name="Ezra D."/>
            <person name="Gonzalez J."/>
            <person name="Henrissat B."/>
            <person name="Kuo A."/>
            <person name="Liang C."/>
            <person name="Lipzen A."/>
            <person name="Lutzoni F."/>
            <person name="Magnuson J."/>
            <person name="Mondo S."/>
            <person name="Nolan M."/>
            <person name="Ohm R."/>
            <person name="Pangilinan J."/>
            <person name="Park H.-J."/>
            <person name="Ramirez L."/>
            <person name="Alfaro M."/>
            <person name="Sun H."/>
            <person name="Tritt A."/>
            <person name="Yoshinaga Y."/>
            <person name="Zwiers L.-H."/>
            <person name="Turgeon B."/>
            <person name="Goodwin S."/>
            <person name="Spatafora J."/>
            <person name="Crous P."/>
            <person name="Grigoriev I."/>
        </authorList>
    </citation>
    <scope>NUCLEOTIDE SEQUENCE</scope>
    <source>
        <strain evidence="3">CBS 113979</strain>
    </source>
</reference>
<feature type="compositionally biased region" description="Polar residues" evidence="1">
    <location>
        <begin position="320"/>
        <end position="331"/>
    </location>
</feature>